<dbReference type="InterPro" id="IPR023365">
    <property type="entry name" value="Sortase_dom-sf"/>
</dbReference>
<reference evidence="3 4" key="1">
    <citation type="submission" date="2021-02" db="EMBL/GenBank/DDBJ databases">
        <title>Genome Streptomyces sp. RHZ10.</title>
        <authorList>
            <person name="Besaury L."/>
        </authorList>
    </citation>
    <scope>NUCLEOTIDE SEQUENCE [LARGE SCALE GENOMIC DNA]</scope>
    <source>
        <strain evidence="3 4">RHZ10</strain>
    </source>
</reference>
<evidence type="ECO:0000256" key="2">
    <source>
        <dbReference type="SAM" id="MobiDB-lite"/>
    </source>
</evidence>
<keyword evidence="1" id="KW-0378">Hydrolase</keyword>
<dbReference type="EMBL" id="JAFEUF010000006">
    <property type="protein sequence ID" value="MBM7052765.1"/>
    <property type="molecule type" value="Genomic_DNA"/>
</dbReference>
<protein>
    <submittedName>
        <fullName evidence="3">Class F sortase</fullName>
    </submittedName>
</protein>
<dbReference type="CDD" id="cd05829">
    <property type="entry name" value="Sortase_F"/>
    <property type="match status" value="1"/>
</dbReference>
<accession>A0ABS2HPY8</accession>
<keyword evidence="4" id="KW-1185">Reference proteome</keyword>
<dbReference type="InterPro" id="IPR005754">
    <property type="entry name" value="Sortase"/>
</dbReference>
<dbReference type="SUPFAM" id="SSF63817">
    <property type="entry name" value="Sortase"/>
    <property type="match status" value="1"/>
</dbReference>
<evidence type="ECO:0000313" key="4">
    <source>
        <dbReference type="Proteomes" id="UP000712045"/>
    </source>
</evidence>
<dbReference type="Pfam" id="PF04203">
    <property type="entry name" value="Sortase"/>
    <property type="match status" value="1"/>
</dbReference>
<organism evidence="3 4">
    <name type="scientific">Streptomyces durocortorensis</name>
    <dbReference type="NCBI Taxonomy" id="2811104"/>
    <lineage>
        <taxon>Bacteria</taxon>
        <taxon>Bacillati</taxon>
        <taxon>Actinomycetota</taxon>
        <taxon>Actinomycetes</taxon>
        <taxon>Kitasatosporales</taxon>
        <taxon>Streptomycetaceae</taxon>
        <taxon>Streptomyces</taxon>
    </lineage>
</organism>
<comment type="caution">
    <text evidence="3">The sequence shown here is derived from an EMBL/GenBank/DDBJ whole genome shotgun (WGS) entry which is preliminary data.</text>
</comment>
<evidence type="ECO:0000313" key="3">
    <source>
        <dbReference type="EMBL" id="MBM7052765.1"/>
    </source>
</evidence>
<evidence type="ECO:0000256" key="1">
    <source>
        <dbReference type="ARBA" id="ARBA00022801"/>
    </source>
</evidence>
<dbReference type="Proteomes" id="UP000712045">
    <property type="component" value="Unassembled WGS sequence"/>
</dbReference>
<feature type="region of interest" description="Disordered" evidence="2">
    <location>
        <begin position="1"/>
        <end position="29"/>
    </location>
</feature>
<proteinExistence type="predicted"/>
<name>A0ABS2HPY8_9ACTN</name>
<sequence length="144" mass="14755">MGGGGGGGPPPGRGGGGPPAAEAEVPDDARRVGWYRFGPAPGAAEGSSVIVGHVDSQTQGLGVLAELSDVEQNDRVEVRAADGATRVYRIASRETVPKEELADSGVFRRDGPPVLTLITCTGPYLKDRGGYQDNLVVTAVPESS</sequence>
<feature type="compositionally biased region" description="Gly residues" evidence="2">
    <location>
        <begin position="1"/>
        <end position="18"/>
    </location>
</feature>
<dbReference type="InterPro" id="IPR042001">
    <property type="entry name" value="Sortase_F"/>
</dbReference>
<gene>
    <name evidence="3" type="ORF">JS521_02375</name>
</gene>
<dbReference type="Gene3D" id="2.40.260.10">
    <property type="entry name" value="Sortase"/>
    <property type="match status" value="1"/>
</dbReference>